<evidence type="ECO:0000313" key="4">
    <source>
        <dbReference type="Proteomes" id="UP001301958"/>
    </source>
</evidence>
<evidence type="ECO:0000256" key="1">
    <source>
        <dbReference type="SAM" id="MobiDB-lite"/>
    </source>
</evidence>
<evidence type="ECO:0000259" key="2">
    <source>
        <dbReference type="PROSITE" id="PS50011"/>
    </source>
</evidence>
<dbReference type="PANTHER" id="PTHR37542">
    <property type="entry name" value="HELO DOMAIN-CONTAINING PROTEIN-RELATED"/>
    <property type="match status" value="1"/>
</dbReference>
<gene>
    <name evidence="3" type="ORF">QBC38DRAFT_427079</name>
</gene>
<reference evidence="3" key="2">
    <citation type="submission" date="2023-05" db="EMBL/GenBank/DDBJ databases">
        <authorList>
            <consortium name="Lawrence Berkeley National Laboratory"/>
            <person name="Steindorff A."/>
            <person name="Hensen N."/>
            <person name="Bonometti L."/>
            <person name="Westerberg I."/>
            <person name="Brannstrom I.O."/>
            <person name="Guillou S."/>
            <person name="Cros-Aarteil S."/>
            <person name="Calhoun S."/>
            <person name="Haridas S."/>
            <person name="Kuo A."/>
            <person name="Mondo S."/>
            <person name="Pangilinan J."/>
            <person name="Riley R."/>
            <person name="Labutti K."/>
            <person name="Andreopoulos B."/>
            <person name="Lipzen A."/>
            <person name="Chen C."/>
            <person name="Yanf M."/>
            <person name="Daum C."/>
            <person name="Ng V."/>
            <person name="Clum A."/>
            <person name="Ohm R."/>
            <person name="Martin F."/>
            <person name="Silar P."/>
            <person name="Natvig D."/>
            <person name="Lalanne C."/>
            <person name="Gautier V."/>
            <person name="Ament-Velasquez S.L."/>
            <person name="Kruys A."/>
            <person name="Hutchinson M.I."/>
            <person name="Powell A.J."/>
            <person name="Barry K."/>
            <person name="Miller A.N."/>
            <person name="Grigoriev I.V."/>
            <person name="Debuchy R."/>
            <person name="Gladieux P."/>
            <person name="Thoren M.H."/>
            <person name="Johannesson H."/>
        </authorList>
    </citation>
    <scope>NUCLEOTIDE SEQUENCE</scope>
    <source>
        <strain evidence="3">CBS 990.96</strain>
    </source>
</reference>
<feature type="compositionally biased region" description="Basic residues" evidence="1">
    <location>
        <begin position="192"/>
        <end position="202"/>
    </location>
</feature>
<feature type="domain" description="Protein kinase" evidence="2">
    <location>
        <begin position="1"/>
        <end position="356"/>
    </location>
</feature>
<dbReference type="Proteomes" id="UP001301958">
    <property type="component" value="Unassembled WGS sequence"/>
</dbReference>
<dbReference type="EMBL" id="MU865466">
    <property type="protein sequence ID" value="KAK4222543.1"/>
    <property type="molecule type" value="Genomic_DNA"/>
</dbReference>
<dbReference type="AlphaFoldDB" id="A0AAN6YNK3"/>
<dbReference type="PROSITE" id="PS50011">
    <property type="entry name" value="PROTEIN_KINASE_DOM"/>
    <property type="match status" value="1"/>
</dbReference>
<reference evidence="3" key="1">
    <citation type="journal article" date="2023" name="Mol. Phylogenet. Evol.">
        <title>Genome-scale phylogeny and comparative genomics of the fungal order Sordariales.</title>
        <authorList>
            <person name="Hensen N."/>
            <person name="Bonometti L."/>
            <person name="Westerberg I."/>
            <person name="Brannstrom I.O."/>
            <person name="Guillou S."/>
            <person name="Cros-Aarteil S."/>
            <person name="Calhoun S."/>
            <person name="Haridas S."/>
            <person name="Kuo A."/>
            <person name="Mondo S."/>
            <person name="Pangilinan J."/>
            <person name="Riley R."/>
            <person name="LaButti K."/>
            <person name="Andreopoulos B."/>
            <person name="Lipzen A."/>
            <person name="Chen C."/>
            <person name="Yan M."/>
            <person name="Daum C."/>
            <person name="Ng V."/>
            <person name="Clum A."/>
            <person name="Steindorff A."/>
            <person name="Ohm R.A."/>
            <person name="Martin F."/>
            <person name="Silar P."/>
            <person name="Natvig D.O."/>
            <person name="Lalanne C."/>
            <person name="Gautier V."/>
            <person name="Ament-Velasquez S.L."/>
            <person name="Kruys A."/>
            <person name="Hutchinson M.I."/>
            <person name="Powell A.J."/>
            <person name="Barry K."/>
            <person name="Miller A.N."/>
            <person name="Grigoriev I.V."/>
            <person name="Debuchy R."/>
            <person name="Gladieux P."/>
            <person name="Hiltunen Thoren M."/>
            <person name="Johannesson H."/>
        </authorList>
    </citation>
    <scope>NUCLEOTIDE SEQUENCE</scope>
    <source>
        <strain evidence="3">CBS 990.96</strain>
    </source>
</reference>
<protein>
    <recommendedName>
        <fullName evidence="2">Protein kinase domain-containing protein</fullName>
    </recommendedName>
</protein>
<dbReference type="SUPFAM" id="SSF56112">
    <property type="entry name" value="Protein kinase-like (PK-like)"/>
    <property type="match status" value="1"/>
</dbReference>
<dbReference type="PANTHER" id="PTHR37542:SF3">
    <property type="entry name" value="PRION-INHIBITION AND PROPAGATION HELO DOMAIN-CONTAINING PROTEIN"/>
    <property type="match status" value="1"/>
</dbReference>
<accession>A0AAN6YNK3</accession>
<sequence>MLSSAPNAKIIKDEEASIFSIDEKDLDLGRGHAERMAVWLSQRKTVLLEEHNYRLPNEEGKMELSPQVRSNIIKLGRMLQLEVCVKRLHCLRVIGLVEFRRSVHDIIIRKPHDALGALKSAKKPPLGQRYELAQKLVQSLSFLHASGWLHKNIRSEAIYFFPRDSEQLIRKSWRTSTSPAWFSWATSFRGQTKSKRTPRAKRPSSNGKTLLNEISADNQDFRDQEDEHSHRFGPSAPVGGYALGPERHRISLDIKHHPYKKLYPDRPYCHTFDVYSLGIVLLELGMWMSIDDMFRRLADESPYEEPFTIRNRIVEIAKSSLPGLCGDTYTGVTVACLDVDAGDFESEADLAEQRSLCARVAADLAQCRA</sequence>
<proteinExistence type="predicted"/>
<comment type="caution">
    <text evidence="3">The sequence shown here is derived from an EMBL/GenBank/DDBJ whole genome shotgun (WGS) entry which is preliminary data.</text>
</comment>
<feature type="region of interest" description="Disordered" evidence="1">
    <location>
        <begin position="192"/>
        <end position="214"/>
    </location>
</feature>
<dbReference type="GO" id="GO:0005524">
    <property type="term" value="F:ATP binding"/>
    <property type="evidence" value="ECO:0007669"/>
    <property type="project" value="InterPro"/>
</dbReference>
<organism evidence="3 4">
    <name type="scientific">Podospora fimiseda</name>
    <dbReference type="NCBI Taxonomy" id="252190"/>
    <lineage>
        <taxon>Eukaryota</taxon>
        <taxon>Fungi</taxon>
        <taxon>Dikarya</taxon>
        <taxon>Ascomycota</taxon>
        <taxon>Pezizomycotina</taxon>
        <taxon>Sordariomycetes</taxon>
        <taxon>Sordariomycetidae</taxon>
        <taxon>Sordariales</taxon>
        <taxon>Podosporaceae</taxon>
        <taxon>Podospora</taxon>
    </lineage>
</organism>
<dbReference type="InterPro" id="IPR011009">
    <property type="entry name" value="Kinase-like_dom_sf"/>
</dbReference>
<dbReference type="Gene3D" id="1.10.510.10">
    <property type="entry name" value="Transferase(Phosphotransferase) domain 1"/>
    <property type="match status" value="1"/>
</dbReference>
<evidence type="ECO:0000313" key="3">
    <source>
        <dbReference type="EMBL" id="KAK4222543.1"/>
    </source>
</evidence>
<keyword evidence="4" id="KW-1185">Reference proteome</keyword>
<dbReference type="GO" id="GO:0004672">
    <property type="term" value="F:protein kinase activity"/>
    <property type="evidence" value="ECO:0007669"/>
    <property type="project" value="InterPro"/>
</dbReference>
<dbReference type="InterPro" id="IPR000719">
    <property type="entry name" value="Prot_kinase_dom"/>
</dbReference>
<name>A0AAN6YNK3_9PEZI</name>